<name>A0A2K1SWL6_GARVA</name>
<comment type="caution">
    <text evidence="2">The sequence shown here is derived from an EMBL/GenBank/DDBJ whole genome shotgun (WGS) entry which is preliminary data.</text>
</comment>
<dbReference type="OrthoDB" id="9807853at2"/>
<dbReference type="EMBL" id="MNLH01000001">
    <property type="protein sequence ID" value="PNS43934.1"/>
    <property type="molecule type" value="Genomic_DNA"/>
</dbReference>
<proteinExistence type="predicted"/>
<dbReference type="Proteomes" id="UP000236146">
    <property type="component" value="Unassembled WGS sequence"/>
</dbReference>
<dbReference type="InterPro" id="IPR036597">
    <property type="entry name" value="Fido-like_dom_sf"/>
</dbReference>
<sequence>MAAKYDDVQELLRKKADINARLSLLAYDGTPEIKNRGDGKYLYTRKRVSGKLTSTYVGVYSDDLYNLLLRNASESRQLRKELRAVVRQLANAGYSNSELSADLVNNIAFARANLKANIYDQAVLEGVTTTFPQTEEIIDNGKVFGVSASDVQKILNLKHAWEFILDEDVVLSRSDYYMLSHIAKLVNEGFFLDGGRIRGVPVAIGGSTYIPPIPNEIDVKEKIRNIVEGEEDSENVEGRVGRKEPIDIAIELCVYCMKSQIFLDGNKRASVIFANHYLISHGRGLLVIPENKVPEFKQLLVEYYEGEDLQVIASFMREYCWRR</sequence>
<dbReference type="Pfam" id="PF20586">
    <property type="entry name" value="DUF6788"/>
    <property type="match status" value="1"/>
</dbReference>
<accession>A0A2K1SWL6</accession>
<dbReference type="PROSITE" id="PS51459">
    <property type="entry name" value="FIDO"/>
    <property type="match status" value="1"/>
</dbReference>
<protein>
    <submittedName>
        <fullName evidence="2">Cell filamentation protein Fic</fullName>
    </submittedName>
</protein>
<evidence type="ECO:0000259" key="1">
    <source>
        <dbReference type="PROSITE" id="PS51459"/>
    </source>
</evidence>
<dbReference type="SUPFAM" id="SSF140931">
    <property type="entry name" value="Fic-like"/>
    <property type="match status" value="1"/>
</dbReference>
<evidence type="ECO:0000313" key="3">
    <source>
        <dbReference type="Proteomes" id="UP000236146"/>
    </source>
</evidence>
<dbReference type="InterPro" id="IPR046738">
    <property type="entry name" value="DUF6788"/>
</dbReference>
<feature type="domain" description="Fido" evidence="1">
    <location>
        <begin position="174"/>
        <end position="318"/>
    </location>
</feature>
<dbReference type="AlphaFoldDB" id="A0A2K1SWL6"/>
<organism evidence="2 3">
    <name type="scientific">Gardnerella vaginalis</name>
    <dbReference type="NCBI Taxonomy" id="2702"/>
    <lineage>
        <taxon>Bacteria</taxon>
        <taxon>Bacillati</taxon>
        <taxon>Actinomycetota</taxon>
        <taxon>Actinomycetes</taxon>
        <taxon>Bifidobacteriales</taxon>
        <taxon>Bifidobacteriaceae</taxon>
        <taxon>Gardnerella</taxon>
    </lineage>
</organism>
<dbReference type="RefSeq" id="WP_103084299.1">
    <property type="nucleotide sequence ID" value="NZ_MNLH01000001.1"/>
</dbReference>
<dbReference type="Gene3D" id="1.10.3290.10">
    <property type="entry name" value="Fido-like domain"/>
    <property type="match status" value="1"/>
</dbReference>
<reference evidence="3" key="1">
    <citation type="submission" date="2016-10" db="EMBL/GenBank/DDBJ databases">
        <authorList>
            <person name="Bumgarner R.E."/>
            <person name="Fredricks D.N."/>
            <person name="Srinivasan S."/>
        </authorList>
    </citation>
    <scope>NUCLEOTIDE SEQUENCE [LARGE SCALE GENOMIC DNA]</scope>
    <source>
        <strain evidence="3">KA00225</strain>
    </source>
</reference>
<gene>
    <name evidence="2" type="ORF">BFS05_01645</name>
</gene>
<dbReference type="InterPro" id="IPR003812">
    <property type="entry name" value="Fido"/>
</dbReference>
<evidence type="ECO:0000313" key="2">
    <source>
        <dbReference type="EMBL" id="PNS43934.1"/>
    </source>
</evidence>